<evidence type="ECO:0000259" key="4">
    <source>
        <dbReference type="SMART" id="SM01008"/>
    </source>
</evidence>
<feature type="domain" description="Aldehyde oxidase/xanthine dehydrogenase a/b hammerhead" evidence="4">
    <location>
        <begin position="187"/>
        <end position="299"/>
    </location>
</feature>
<sequence>MNKVVFTVNGKKHTTTCEVNESLRSVLVRLGYNSVRDSDDREGFAGSDTVIVDDVPVYANLMLALQADGADIRTAEGLGTSRNLNIVQQAMIDAGVVQSAYNAPAAALLLTWLLERVDNPSKAQIDEVLSGIFIRDTGYEHYYLAVKLAVERMQTGSYKSEISPSFREELTYVGKPKSKVDGPQLVAGEPSFVEDRVLPGYHAMVLLRSPYAHAYITKIDTCEALKMDGVVSIITHENCPDVFYMQAGQGNPEPSPHDRRLFNRKVRHVGDRVAAIVAETEEQARAARDAIKVEYEVLKPVLTVEEAMEEGAPLIHNGIVEYRAGAPKDLDEYNKKADPRDGKVIYQFPLHSDIRRNIASAAHGQIGDVEKGFKEADVVVERAYQTSQIQCTPLEPHICYAKIDGGRLVLHASTQVPYHVRRIVAWVCQIPENKIRVIKERVGGGYGSKQDILVEDLVGYATWITGKPVLYRNTREEEFIANSTRHPMRVTVKMGGKKDGTITAVYMDVRANTGPYGNHCLTVPMNACSKTLPLLKVDNMKFDVITYYTNIAPTGAYQGYGAPKGSYALMTCMAELAEQLGVDYYEMAMKNKVEPGYMLEILKGLGEGREGNVVPVGSCGLDEALVKGAEMIGWGKKETSDDPDWKIGKGFAMIQQGSGLPGLDHSNAWAKLLTDGTFQIFSGGADLGTGLDTISAKMISEAFCVPLDKVTVTSGDTDSCTFDTGAYASSGTYFSGGASYKAAQDLKNNLLDEAAYQMQESVEDLVLRAPGEVYSTKTGKTLSYAKLSHDALTGTGRGQVMGKASFTTNHNSIPYGAHFAQVAVNVRTGQIKVQKFYALQDAGTPINPELALCQMYGAVLKSIGHTLYEQMILDENGVCLNPTLSDYGVPMISEKPEDFKAVLIDINDEVGPYGAKSISEIATNGAAPAIAIAIHDAVGVWMRNWPFTPEKILKEMGRI</sequence>
<evidence type="ECO:0000256" key="3">
    <source>
        <dbReference type="ARBA" id="ARBA00023002"/>
    </source>
</evidence>
<dbReference type="Proteomes" id="UP000829708">
    <property type="component" value="Chromosome"/>
</dbReference>
<dbReference type="SMART" id="SM01008">
    <property type="entry name" value="Ald_Xan_dh_C"/>
    <property type="match status" value="1"/>
</dbReference>
<keyword evidence="3" id="KW-0560">Oxidoreductase</keyword>
<dbReference type="InterPro" id="IPR000674">
    <property type="entry name" value="Ald_Oxase/Xan_DH_a/b"/>
</dbReference>
<keyword evidence="6" id="KW-1185">Reference proteome</keyword>
<evidence type="ECO:0000313" key="5">
    <source>
        <dbReference type="EMBL" id="UOM49896.1"/>
    </source>
</evidence>
<dbReference type="NCBIfam" id="TIGR03313">
    <property type="entry name" value="Se_sel_red_Mo"/>
    <property type="match status" value="1"/>
</dbReference>
<evidence type="ECO:0000256" key="1">
    <source>
        <dbReference type="ARBA" id="ARBA00006849"/>
    </source>
</evidence>
<dbReference type="EMBL" id="CP094929">
    <property type="protein sequence ID" value="UOM49896.1"/>
    <property type="molecule type" value="Genomic_DNA"/>
</dbReference>
<evidence type="ECO:0000313" key="6">
    <source>
        <dbReference type="Proteomes" id="UP000829708"/>
    </source>
</evidence>
<name>A0ABY4DD82_9SPIR</name>
<dbReference type="Gene3D" id="3.90.1170.50">
    <property type="entry name" value="Aldehyde oxidase/xanthine dehydrogenase, a/b hammerhead"/>
    <property type="match status" value="1"/>
</dbReference>
<dbReference type="PANTHER" id="PTHR11908">
    <property type="entry name" value="XANTHINE DEHYDROGENASE"/>
    <property type="match status" value="1"/>
</dbReference>
<organism evidence="5 6">
    <name type="scientific">Sphaerochaeta associata</name>
    <dbReference type="NCBI Taxonomy" id="1129264"/>
    <lineage>
        <taxon>Bacteria</taxon>
        <taxon>Pseudomonadati</taxon>
        <taxon>Spirochaetota</taxon>
        <taxon>Spirochaetia</taxon>
        <taxon>Spirochaetales</taxon>
        <taxon>Sphaerochaetaceae</taxon>
        <taxon>Sphaerochaeta</taxon>
    </lineage>
</organism>
<reference evidence="6" key="1">
    <citation type="journal article" date="2024" name="J Bioinform Genom">
        <title>Complete genome sequence of the type strain bacterium Sphaerochaeta associata GLS2t (VKM B-2742)t.</title>
        <authorList>
            <person name="Troshina O.Y."/>
            <person name="Tepeeva A.N."/>
            <person name="Arzamasceva V.O."/>
            <person name="Whitman W.B."/>
            <person name="Varghese N."/>
            <person name="Shapiro N."/>
            <person name="Woyke T."/>
            <person name="Kripides N.C."/>
            <person name="Vasilenko O.V."/>
        </authorList>
    </citation>
    <scope>NUCLEOTIDE SEQUENCE [LARGE SCALE GENOMIC DNA]</scope>
    <source>
        <strain evidence="6">GLS2T</strain>
    </source>
</reference>
<dbReference type="InterPro" id="IPR017699">
    <property type="entry name" value="Mo-bd_YgfN/XdhD"/>
</dbReference>
<dbReference type="Pfam" id="PF01799">
    <property type="entry name" value="Fer2_2"/>
    <property type="match status" value="1"/>
</dbReference>
<evidence type="ECO:0000256" key="2">
    <source>
        <dbReference type="ARBA" id="ARBA00022505"/>
    </source>
</evidence>
<dbReference type="Pfam" id="PF20256">
    <property type="entry name" value="MoCoBD_2"/>
    <property type="match status" value="1"/>
</dbReference>
<dbReference type="InterPro" id="IPR002888">
    <property type="entry name" value="2Fe-2S-bd"/>
</dbReference>
<dbReference type="PIRSF" id="PIRSF000127">
    <property type="entry name" value="Xanthine_DH"/>
    <property type="match status" value="1"/>
</dbReference>
<dbReference type="Pfam" id="PF02738">
    <property type="entry name" value="MoCoBD_1"/>
    <property type="match status" value="1"/>
</dbReference>
<dbReference type="Gene3D" id="3.10.20.30">
    <property type="match status" value="1"/>
</dbReference>
<dbReference type="SUPFAM" id="SSF54665">
    <property type="entry name" value="CO dehydrogenase molybdoprotein N-domain-like"/>
    <property type="match status" value="1"/>
</dbReference>
<dbReference type="InterPro" id="IPR008274">
    <property type="entry name" value="AldOxase/xan_DH_MoCoBD1"/>
</dbReference>
<dbReference type="InterPro" id="IPR037165">
    <property type="entry name" value="AldOxase/xan_DH_Mopterin-bd_sf"/>
</dbReference>
<dbReference type="InterPro" id="IPR016208">
    <property type="entry name" value="Ald_Oxase/xanthine_DH-like"/>
</dbReference>
<dbReference type="Pfam" id="PF01315">
    <property type="entry name" value="Ald_Xan_dh_C"/>
    <property type="match status" value="1"/>
</dbReference>
<protein>
    <submittedName>
        <fullName evidence="5">Molybdopterin-dependent oxidoreductase Mo/Fe-S-binding subunit</fullName>
    </submittedName>
</protein>
<accession>A0ABY4DD82</accession>
<dbReference type="SUPFAM" id="SSF54292">
    <property type="entry name" value="2Fe-2S ferredoxin-like"/>
    <property type="match status" value="1"/>
</dbReference>
<dbReference type="InterPro" id="IPR012675">
    <property type="entry name" value="Beta-grasp_dom_sf"/>
</dbReference>
<dbReference type="PANTHER" id="PTHR11908:SF132">
    <property type="entry name" value="ALDEHYDE OXIDASE 1-RELATED"/>
    <property type="match status" value="1"/>
</dbReference>
<dbReference type="InterPro" id="IPR036010">
    <property type="entry name" value="2Fe-2S_ferredoxin-like_sf"/>
</dbReference>
<keyword evidence="2" id="KW-0500">Molybdenum</keyword>
<dbReference type="Gene3D" id="3.30.365.10">
    <property type="entry name" value="Aldehyde oxidase/xanthine dehydrogenase, molybdopterin binding domain"/>
    <property type="match status" value="4"/>
</dbReference>
<dbReference type="SUPFAM" id="SSF47741">
    <property type="entry name" value="CO dehydrogenase ISP C-domain like"/>
    <property type="match status" value="1"/>
</dbReference>
<dbReference type="RefSeq" id="WP_244771290.1">
    <property type="nucleotide sequence ID" value="NZ_CP094929.1"/>
</dbReference>
<dbReference type="InterPro" id="IPR036884">
    <property type="entry name" value="2Fe-2S-bd_dom_sf"/>
</dbReference>
<dbReference type="InterPro" id="IPR036856">
    <property type="entry name" value="Ald_Oxase/Xan_DH_a/b_sf"/>
</dbReference>
<dbReference type="InterPro" id="IPR046867">
    <property type="entry name" value="AldOxase/xan_DH_MoCoBD2"/>
</dbReference>
<dbReference type="SUPFAM" id="SSF56003">
    <property type="entry name" value="Molybdenum cofactor-binding domain"/>
    <property type="match status" value="1"/>
</dbReference>
<proteinExistence type="inferred from homology"/>
<comment type="similarity">
    <text evidence="1">Belongs to the xanthine dehydrogenase family.</text>
</comment>
<dbReference type="Gene3D" id="1.10.150.120">
    <property type="entry name" value="[2Fe-2S]-binding domain"/>
    <property type="match status" value="1"/>
</dbReference>
<gene>
    <name evidence="5" type="ORF">MUG09_10035</name>
</gene>